<protein>
    <submittedName>
        <fullName evidence="1">Uncharacterized protein</fullName>
    </submittedName>
</protein>
<organism evidence="1">
    <name type="scientific">Rhizophora mucronata</name>
    <name type="common">Asiatic mangrove</name>
    <dbReference type="NCBI Taxonomy" id="61149"/>
    <lineage>
        <taxon>Eukaryota</taxon>
        <taxon>Viridiplantae</taxon>
        <taxon>Streptophyta</taxon>
        <taxon>Embryophyta</taxon>
        <taxon>Tracheophyta</taxon>
        <taxon>Spermatophyta</taxon>
        <taxon>Magnoliopsida</taxon>
        <taxon>eudicotyledons</taxon>
        <taxon>Gunneridae</taxon>
        <taxon>Pentapetalae</taxon>
        <taxon>rosids</taxon>
        <taxon>fabids</taxon>
        <taxon>Malpighiales</taxon>
        <taxon>Rhizophoraceae</taxon>
        <taxon>Rhizophora</taxon>
    </lineage>
</organism>
<evidence type="ECO:0000313" key="1">
    <source>
        <dbReference type="EMBL" id="MBX37278.1"/>
    </source>
</evidence>
<accession>A0A2P2N4A0</accession>
<name>A0A2P2N4A0_RHIMU</name>
<dbReference type="EMBL" id="GGEC01056794">
    <property type="protein sequence ID" value="MBX37278.1"/>
    <property type="molecule type" value="Transcribed_RNA"/>
</dbReference>
<sequence>MGSFKVEVSLVHEVLGSKAYPEFFLKRSFGRGLLQY</sequence>
<proteinExistence type="predicted"/>
<reference evidence="1" key="1">
    <citation type="submission" date="2018-02" db="EMBL/GenBank/DDBJ databases">
        <title>Rhizophora mucronata_Transcriptome.</title>
        <authorList>
            <person name="Meera S.P."/>
            <person name="Sreeshan A."/>
            <person name="Augustine A."/>
        </authorList>
    </citation>
    <scope>NUCLEOTIDE SEQUENCE</scope>
    <source>
        <tissue evidence="1">Leaf</tissue>
    </source>
</reference>
<dbReference type="AlphaFoldDB" id="A0A2P2N4A0"/>